<feature type="region of interest" description="Disordered" evidence="1">
    <location>
        <begin position="35"/>
        <end position="54"/>
    </location>
</feature>
<feature type="domain" description="Endonuclease/exonuclease/phosphatase" evidence="2">
    <location>
        <begin position="63"/>
        <end position="265"/>
    </location>
</feature>
<dbReference type="AlphaFoldDB" id="A0AAW0XFY5"/>
<dbReference type="GO" id="GO:0031012">
    <property type="term" value="C:extracellular matrix"/>
    <property type="evidence" value="ECO:0007669"/>
    <property type="project" value="TreeGrafter"/>
</dbReference>
<feature type="compositionally biased region" description="Polar residues" evidence="1">
    <location>
        <begin position="39"/>
        <end position="54"/>
    </location>
</feature>
<proteinExistence type="predicted"/>
<dbReference type="SUPFAM" id="SSF56219">
    <property type="entry name" value="DNase I-like"/>
    <property type="match status" value="1"/>
</dbReference>
<name>A0AAW0XFY5_CHEQU</name>
<dbReference type="InterPro" id="IPR005135">
    <property type="entry name" value="Endo/exonuclease/phosphatase"/>
</dbReference>
<dbReference type="PANTHER" id="PTHR33395:SF22">
    <property type="entry name" value="REVERSE TRANSCRIPTASE DOMAIN-CONTAINING PROTEIN"/>
    <property type="match status" value="1"/>
</dbReference>
<comment type="caution">
    <text evidence="3">The sequence shown here is derived from an EMBL/GenBank/DDBJ whole genome shotgun (WGS) entry which is preliminary data.</text>
</comment>
<reference evidence="3 4" key="1">
    <citation type="journal article" date="2024" name="BMC Genomics">
        <title>Genome assembly of redclaw crayfish (Cherax quadricarinatus) provides insights into its immune adaptation and hypoxia tolerance.</title>
        <authorList>
            <person name="Liu Z."/>
            <person name="Zheng J."/>
            <person name="Li H."/>
            <person name="Fang K."/>
            <person name="Wang S."/>
            <person name="He J."/>
            <person name="Zhou D."/>
            <person name="Weng S."/>
            <person name="Chi M."/>
            <person name="Gu Z."/>
            <person name="He J."/>
            <person name="Li F."/>
            <person name="Wang M."/>
        </authorList>
    </citation>
    <scope>NUCLEOTIDE SEQUENCE [LARGE SCALE GENOMIC DNA]</scope>
    <source>
        <strain evidence="3">ZL_2023a</strain>
    </source>
</reference>
<sequence>MEDRGMGVCGKQAGCNTWVGNSKCIKGIQHEVINKDNRSGQQTKGDSRGQQGTSSLKVYYTNSRSVRNKIDELRLIASAGNIDIIAITETWLNLKDREMPSECHIQGYKLFHTDRVNRKGGGVAMYVRDNLNCCVRQDIKLEASATESVWLQLLEGREKLILGVIYRAPNLDRECSKLLWDEIRKASTYENVVLMGDFNYRHIDWSNLTGNLESGDFLDTIQDCFLKQFVTEPTRGNNLLDLVLASRETLINNLEVNDELGESDHKSLSFNISWNSPNNGNQVSVPDFRLADFIGLKNYLGGLNWNDLTKGQVGGDGCRYDAFQGIVLAAQSNYVPNREIRSNKNDPKWMNNRLKYLIGQKRGIYR</sequence>
<dbReference type="Proteomes" id="UP001445076">
    <property type="component" value="Unassembled WGS sequence"/>
</dbReference>
<accession>A0AAW0XFY5</accession>
<evidence type="ECO:0000256" key="1">
    <source>
        <dbReference type="SAM" id="MobiDB-lite"/>
    </source>
</evidence>
<dbReference type="EMBL" id="JARKIK010000029">
    <property type="protein sequence ID" value="KAK8741935.1"/>
    <property type="molecule type" value="Genomic_DNA"/>
</dbReference>
<evidence type="ECO:0000313" key="3">
    <source>
        <dbReference type="EMBL" id="KAK8741935.1"/>
    </source>
</evidence>
<dbReference type="Gene3D" id="3.60.10.10">
    <property type="entry name" value="Endonuclease/exonuclease/phosphatase"/>
    <property type="match status" value="1"/>
</dbReference>
<evidence type="ECO:0000313" key="4">
    <source>
        <dbReference type="Proteomes" id="UP001445076"/>
    </source>
</evidence>
<organism evidence="3 4">
    <name type="scientific">Cherax quadricarinatus</name>
    <name type="common">Australian red claw crayfish</name>
    <dbReference type="NCBI Taxonomy" id="27406"/>
    <lineage>
        <taxon>Eukaryota</taxon>
        <taxon>Metazoa</taxon>
        <taxon>Ecdysozoa</taxon>
        <taxon>Arthropoda</taxon>
        <taxon>Crustacea</taxon>
        <taxon>Multicrustacea</taxon>
        <taxon>Malacostraca</taxon>
        <taxon>Eumalacostraca</taxon>
        <taxon>Eucarida</taxon>
        <taxon>Decapoda</taxon>
        <taxon>Pleocyemata</taxon>
        <taxon>Astacidea</taxon>
        <taxon>Parastacoidea</taxon>
        <taxon>Parastacidae</taxon>
        <taxon>Cherax</taxon>
    </lineage>
</organism>
<dbReference type="Pfam" id="PF03372">
    <property type="entry name" value="Exo_endo_phos"/>
    <property type="match status" value="1"/>
</dbReference>
<evidence type="ECO:0000259" key="2">
    <source>
        <dbReference type="Pfam" id="PF03372"/>
    </source>
</evidence>
<dbReference type="PANTHER" id="PTHR33395">
    <property type="entry name" value="TRANSCRIPTASE, PUTATIVE-RELATED-RELATED"/>
    <property type="match status" value="1"/>
</dbReference>
<dbReference type="GO" id="GO:0007508">
    <property type="term" value="P:larval heart development"/>
    <property type="evidence" value="ECO:0007669"/>
    <property type="project" value="TreeGrafter"/>
</dbReference>
<protein>
    <recommendedName>
        <fullName evidence="2">Endonuclease/exonuclease/phosphatase domain-containing protein</fullName>
    </recommendedName>
</protein>
<dbReference type="GO" id="GO:0061343">
    <property type="term" value="P:cell adhesion involved in heart morphogenesis"/>
    <property type="evidence" value="ECO:0007669"/>
    <property type="project" value="TreeGrafter"/>
</dbReference>
<dbReference type="GO" id="GO:0003824">
    <property type="term" value="F:catalytic activity"/>
    <property type="evidence" value="ECO:0007669"/>
    <property type="project" value="InterPro"/>
</dbReference>
<gene>
    <name evidence="3" type="ORF">OTU49_002018</name>
</gene>
<dbReference type="InterPro" id="IPR036691">
    <property type="entry name" value="Endo/exonu/phosph_ase_sf"/>
</dbReference>
<keyword evidence="4" id="KW-1185">Reference proteome</keyword>